<dbReference type="InterPro" id="IPR036249">
    <property type="entry name" value="Thioredoxin-like_sf"/>
</dbReference>
<evidence type="ECO:0000313" key="5">
    <source>
        <dbReference type="EMBL" id="TIB76401.1"/>
    </source>
</evidence>
<gene>
    <name evidence="9" type="ORF">E3Q01_03375</name>
    <name evidence="10" type="ORF">E3Q02_01050</name>
    <name evidence="8" type="ORF">E3Q03_03183</name>
    <name evidence="7" type="ORF">E3Q10_03445</name>
    <name evidence="6" type="ORF">E3Q17_04059</name>
    <name evidence="5" type="ORF">E3Q22_03560</name>
</gene>
<dbReference type="InterPro" id="IPR036282">
    <property type="entry name" value="Glutathione-S-Trfase_C_sf"/>
</dbReference>
<dbReference type="EMBL" id="SPRX01000048">
    <property type="protein sequence ID" value="TIC63390.1"/>
    <property type="molecule type" value="Genomic_DNA"/>
</dbReference>
<evidence type="ECO:0000313" key="11">
    <source>
        <dbReference type="Proteomes" id="UP000305362"/>
    </source>
</evidence>
<dbReference type="Proteomes" id="UP000310685">
    <property type="component" value="Unassembled WGS sequence"/>
</dbReference>
<dbReference type="SFLD" id="SFLDG01151">
    <property type="entry name" value="Main.2:_Nu-like"/>
    <property type="match status" value="1"/>
</dbReference>
<evidence type="ECO:0000313" key="15">
    <source>
        <dbReference type="Proteomes" id="UP000310685"/>
    </source>
</evidence>
<dbReference type="EMBL" id="SPRC01000047">
    <property type="protein sequence ID" value="TIB76401.1"/>
    <property type="molecule type" value="Genomic_DNA"/>
</dbReference>
<dbReference type="Pfam" id="PF00043">
    <property type="entry name" value="GST_C"/>
    <property type="match status" value="1"/>
</dbReference>
<dbReference type="Proteomes" id="UP000305647">
    <property type="component" value="Unassembled WGS sequence"/>
</dbReference>
<organism evidence="10 14">
    <name type="scientific">Wallemia mellicola</name>
    <dbReference type="NCBI Taxonomy" id="1708541"/>
    <lineage>
        <taxon>Eukaryota</taxon>
        <taxon>Fungi</taxon>
        <taxon>Dikarya</taxon>
        <taxon>Basidiomycota</taxon>
        <taxon>Wallemiomycotina</taxon>
        <taxon>Wallemiomycetes</taxon>
        <taxon>Wallemiales</taxon>
        <taxon>Wallemiaceae</taxon>
        <taxon>Wallemia</taxon>
    </lineage>
</organism>
<dbReference type="InterPro" id="IPR004046">
    <property type="entry name" value="GST_C"/>
</dbReference>
<evidence type="ECO:0000313" key="6">
    <source>
        <dbReference type="EMBL" id="TIB95976.1"/>
    </source>
</evidence>
<dbReference type="PROSITE" id="PS50405">
    <property type="entry name" value="GST_CTER"/>
    <property type="match status" value="1"/>
</dbReference>
<comment type="caution">
    <text evidence="10">The sequence shown here is derived from an EMBL/GenBank/DDBJ whole genome shotgun (WGS) entry which is preliminary data.</text>
</comment>
<name>A0A4T0REY4_9BASI</name>
<protein>
    <submittedName>
        <fullName evidence="10">Glutathione S-transferase</fullName>
    </submittedName>
</protein>
<dbReference type="Proteomes" id="UP000307169">
    <property type="component" value="Unassembled WGS sequence"/>
</dbReference>
<dbReference type="AlphaFoldDB" id="A0A4T0REY4"/>
<dbReference type="Gene3D" id="3.40.30.10">
    <property type="entry name" value="Glutaredoxin"/>
    <property type="match status" value="1"/>
</dbReference>
<dbReference type="InterPro" id="IPR004045">
    <property type="entry name" value="Glutathione_S-Trfase_N"/>
</dbReference>
<dbReference type="InterPro" id="IPR040079">
    <property type="entry name" value="Glutathione_S-Trfase"/>
</dbReference>
<sequence length="227" mass="25190">MSPQITLYACTGGPNPPKIAFLLEELGIDYEVKILQFGEGDDNKPGVKHPSFLKINPNGRVPAIVDHSNGDFAVWESGAILQYLAETKGEKFIGTGKEKYEVLSWLAFQISGHGPMQGQVNYFKHFFKNIWGEESSPTVVKRFETETYRVFSVLETQLASQKAAGSDYLVGKNYTIADISFHGWLRTVSFAGLDLSPYPHVKAWVDRNEAKESTKRANKKIADAAAA</sequence>
<dbReference type="Gene3D" id="1.20.1050.10">
    <property type="match status" value="1"/>
</dbReference>
<comment type="similarity">
    <text evidence="1 2">Belongs to the GST superfamily.</text>
</comment>
<evidence type="ECO:0000313" key="14">
    <source>
        <dbReference type="Proteomes" id="UP000309601"/>
    </source>
</evidence>
<dbReference type="Pfam" id="PF02798">
    <property type="entry name" value="GST_N"/>
    <property type="match status" value="1"/>
</dbReference>
<evidence type="ECO:0000313" key="16">
    <source>
        <dbReference type="Proteomes" id="UP000310708"/>
    </source>
</evidence>
<evidence type="ECO:0000259" key="4">
    <source>
        <dbReference type="PROSITE" id="PS50405"/>
    </source>
</evidence>
<dbReference type="EMBL" id="SPRH01000074">
    <property type="protein sequence ID" value="TIB95976.1"/>
    <property type="molecule type" value="Genomic_DNA"/>
</dbReference>
<dbReference type="OMA" id="RAIVMQW"/>
<feature type="domain" description="GST N-terminal" evidence="3">
    <location>
        <begin position="3"/>
        <end position="92"/>
    </location>
</feature>
<dbReference type="Proteomes" id="UP000305362">
    <property type="component" value="Unassembled WGS sequence"/>
</dbReference>
<evidence type="ECO:0000313" key="8">
    <source>
        <dbReference type="EMBL" id="TIC60527.1"/>
    </source>
</evidence>
<evidence type="ECO:0000313" key="12">
    <source>
        <dbReference type="Proteomes" id="UP000305647"/>
    </source>
</evidence>
<dbReference type="GO" id="GO:0016740">
    <property type="term" value="F:transferase activity"/>
    <property type="evidence" value="ECO:0007669"/>
    <property type="project" value="UniProtKB-KW"/>
</dbReference>
<dbReference type="CDD" id="cd03048">
    <property type="entry name" value="GST_N_Ure2p_like"/>
    <property type="match status" value="1"/>
</dbReference>
<evidence type="ECO:0000313" key="7">
    <source>
        <dbReference type="EMBL" id="TIC27986.1"/>
    </source>
</evidence>
<evidence type="ECO:0000259" key="3">
    <source>
        <dbReference type="PROSITE" id="PS50404"/>
    </source>
</evidence>
<accession>A0A4T0REY4</accession>
<dbReference type="PANTHER" id="PTHR44051">
    <property type="entry name" value="GLUTATHIONE S-TRANSFERASE-RELATED"/>
    <property type="match status" value="1"/>
</dbReference>
<evidence type="ECO:0000313" key="10">
    <source>
        <dbReference type="EMBL" id="TIC69114.1"/>
    </source>
</evidence>
<evidence type="ECO:0000313" key="9">
    <source>
        <dbReference type="EMBL" id="TIC63390.1"/>
    </source>
</evidence>
<dbReference type="SFLD" id="SFLDS00019">
    <property type="entry name" value="Glutathione_Transferase_(cytos"/>
    <property type="match status" value="1"/>
</dbReference>
<dbReference type="SUPFAM" id="SSF47616">
    <property type="entry name" value="GST C-terminal domain-like"/>
    <property type="match status" value="1"/>
</dbReference>
<feature type="domain" description="GST C-terminal" evidence="4">
    <location>
        <begin position="95"/>
        <end position="227"/>
    </location>
</feature>
<proteinExistence type="inferred from homology"/>
<evidence type="ECO:0000256" key="2">
    <source>
        <dbReference type="RuleBase" id="RU003494"/>
    </source>
</evidence>
<dbReference type="EMBL" id="SPRW01000007">
    <property type="protein sequence ID" value="TIC69114.1"/>
    <property type="molecule type" value="Genomic_DNA"/>
</dbReference>
<evidence type="ECO:0000256" key="1">
    <source>
        <dbReference type="ARBA" id="ARBA00007409"/>
    </source>
</evidence>
<dbReference type="SFLD" id="SFLDG00358">
    <property type="entry name" value="Main_(cytGST)"/>
    <property type="match status" value="1"/>
</dbReference>
<dbReference type="PANTHER" id="PTHR44051:SF14">
    <property type="entry name" value="GLUTATHIONE S-TRANSFERASE II"/>
    <property type="match status" value="1"/>
</dbReference>
<dbReference type="EMBL" id="SPRO01000047">
    <property type="protein sequence ID" value="TIC27986.1"/>
    <property type="molecule type" value="Genomic_DNA"/>
</dbReference>
<keyword evidence="5" id="KW-0808">Transferase</keyword>
<reference evidence="11 12" key="1">
    <citation type="submission" date="2019-03" db="EMBL/GenBank/DDBJ databases">
        <title>Sequencing 25 genomes of Wallemia mellicola.</title>
        <authorList>
            <person name="Gostincar C."/>
        </authorList>
    </citation>
    <scope>NUCLEOTIDE SEQUENCE [LARGE SCALE GENOMIC DNA]</scope>
    <source>
        <strain evidence="6 13">EXF-1262</strain>
        <strain evidence="10 14">EXF-1274</strain>
        <strain evidence="8 11">EXF-1277</strain>
        <strain evidence="5 15">EXF-6152</strain>
        <strain evidence="9 16">EXF-757</strain>
        <strain evidence="7 12">EXF-8738</strain>
    </source>
</reference>
<dbReference type="Proteomes" id="UP000310708">
    <property type="component" value="Unassembled WGS sequence"/>
</dbReference>
<dbReference type="OrthoDB" id="422574at2759"/>
<dbReference type="Proteomes" id="UP000309601">
    <property type="component" value="Unassembled WGS sequence"/>
</dbReference>
<dbReference type="EMBL" id="SPRV01000039">
    <property type="protein sequence ID" value="TIC60527.1"/>
    <property type="molecule type" value="Genomic_DNA"/>
</dbReference>
<evidence type="ECO:0000313" key="13">
    <source>
        <dbReference type="Proteomes" id="UP000307169"/>
    </source>
</evidence>
<dbReference type="SUPFAM" id="SSF52833">
    <property type="entry name" value="Thioredoxin-like"/>
    <property type="match status" value="1"/>
</dbReference>
<dbReference type="PROSITE" id="PS50404">
    <property type="entry name" value="GST_NTER"/>
    <property type="match status" value="1"/>
</dbReference>
<dbReference type="InterPro" id="IPR010987">
    <property type="entry name" value="Glutathione-S-Trfase_C-like"/>
</dbReference>